<evidence type="ECO:0000313" key="4">
    <source>
        <dbReference type="Proteomes" id="UP000721954"/>
    </source>
</evidence>
<accession>A0ABS3XVR4</accession>
<sequence>MTSSSLRPTPDQMTDYYDGMGALLQVAWNDNLHFGYWDGPEDESSIEEATNRFTDMLAARLRVGPGDRVLDAGCGIGKPAIQVARTTGAEVLGISISPHQVEQAGERAEREGMTDRVSFQHVNAMDMPFESESFDAVLAFESIIHMDRPAALREFARVLKPGGRVALTDVTVVQEDPGNIEFFEGFPRKQPAKNEAHIASVVEPGDYPGLMTDAGLQLDELLDVTENTKRTFNLLLDGVIKHRREFERKHGITAEEVLGSSTVEDPGKGPGCVVVTAHKP</sequence>
<dbReference type="Pfam" id="PF08241">
    <property type="entry name" value="Methyltransf_11"/>
    <property type="match status" value="1"/>
</dbReference>
<dbReference type="Gene3D" id="3.40.50.150">
    <property type="entry name" value="Vaccinia Virus protein VP39"/>
    <property type="match status" value="1"/>
</dbReference>
<dbReference type="InterPro" id="IPR050447">
    <property type="entry name" value="Erg6_SMT_methyltransf"/>
</dbReference>
<dbReference type="GO" id="GO:0008168">
    <property type="term" value="F:methyltransferase activity"/>
    <property type="evidence" value="ECO:0007669"/>
    <property type="project" value="UniProtKB-KW"/>
</dbReference>
<dbReference type="RefSeq" id="WP_209211216.1">
    <property type="nucleotide sequence ID" value="NZ_JAFFZM010000007.1"/>
</dbReference>
<proteinExistence type="predicted"/>
<evidence type="ECO:0000313" key="3">
    <source>
        <dbReference type="EMBL" id="MBO8199496.1"/>
    </source>
</evidence>
<protein>
    <submittedName>
        <fullName evidence="3">Methyltransferase domain-containing protein</fullName>
    </submittedName>
</protein>
<dbReference type="Proteomes" id="UP000721954">
    <property type="component" value="Unassembled WGS sequence"/>
</dbReference>
<comment type="caution">
    <text evidence="3">The sequence shown here is derived from an EMBL/GenBank/DDBJ whole genome shotgun (WGS) entry which is preliminary data.</text>
</comment>
<gene>
    <name evidence="3" type="ORF">JW613_14500</name>
</gene>
<dbReference type="InterPro" id="IPR029063">
    <property type="entry name" value="SAM-dependent_MTases_sf"/>
</dbReference>
<dbReference type="GeneID" id="96259815"/>
<dbReference type="PANTHER" id="PTHR44068">
    <property type="entry name" value="ZGC:194242"/>
    <property type="match status" value="1"/>
</dbReference>
<keyword evidence="4" id="KW-1185">Reference proteome</keyword>
<dbReference type="PANTHER" id="PTHR44068:SF11">
    <property type="entry name" value="GERANYL DIPHOSPHATE 2-C-METHYLTRANSFERASE"/>
    <property type="match status" value="1"/>
</dbReference>
<feature type="domain" description="Methyltransferase type 11" evidence="2">
    <location>
        <begin position="70"/>
        <end position="166"/>
    </location>
</feature>
<evidence type="ECO:0000259" key="2">
    <source>
        <dbReference type="Pfam" id="PF08241"/>
    </source>
</evidence>
<reference evidence="3 4" key="1">
    <citation type="submission" date="2021-02" db="EMBL/GenBank/DDBJ databases">
        <title>Streptomyces spirodelae sp. nov., isolated from duckweed.</title>
        <authorList>
            <person name="Saimee Y."/>
            <person name="Duangmal K."/>
        </authorList>
    </citation>
    <scope>NUCLEOTIDE SEQUENCE [LARGE SCALE GENOMIC DNA]</scope>
    <source>
        <strain evidence="3 4">DSM 42105</strain>
    </source>
</reference>
<dbReference type="GO" id="GO:0032259">
    <property type="term" value="P:methylation"/>
    <property type="evidence" value="ECO:0007669"/>
    <property type="project" value="UniProtKB-KW"/>
</dbReference>
<evidence type="ECO:0000256" key="1">
    <source>
        <dbReference type="ARBA" id="ARBA00022679"/>
    </source>
</evidence>
<dbReference type="EMBL" id="JAFFZM010000007">
    <property type="protein sequence ID" value="MBO8199496.1"/>
    <property type="molecule type" value="Genomic_DNA"/>
</dbReference>
<name>A0ABS3XVR4_9ACTN</name>
<keyword evidence="1" id="KW-0808">Transferase</keyword>
<dbReference type="CDD" id="cd02440">
    <property type="entry name" value="AdoMet_MTases"/>
    <property type="match status" value="1"/>
</dbReference>
<organism evidence="3 4">
    <name type="scientific">Streptomyces smyrnaeus</name>
    <dbReference type="NCBI Taxonomy" id="1387713"/>
    <lineage>
        <taxon>Bacteria</taxon>
        <taxon>Bacillati</taxon>
        <taxon>Actinomycetota</taxon>
        <taxon>Actinomycetes</taxon>
        <taxon>Kitasatosporales</taxon>
        <taxon>Streptomycetaceae</taxon>
        <taxon>Streptomyces</taxon>
    </lineage>
</organism>
<dbReference type="InterPro" id="IPR013216">
    <property type="entry name" value="Methyltransf_11"/>
</dbReference>
<dbReference type="SUPFAM" id="SSF53335">
    <property type="entry name" value="S-adenosyl-L-methionine-dependent methyltransferases"/>
    <property type="match status" value="1"/>
</dbReference>
<keyword evidence="3" id="KW-0489">Methyltransferase</keyword>